<feature type="compositionally biased region" description="Basic residues" evidence="1">
    <location>
        <begin position="185"/>
        <end position="195"/>
    </location>
</feature>
<evidence type="ECO:0008006" key="4">
    <source>
        <dbReference type="Google" id="ProtNLM"/>
    </source>
</evidence>
<sequence length="532" mass="59440">MDWDDSRWLAIYKIFSTNPPPIQERIVGNLQSLEQDHVQVLLLMLYAVDQLSTRAFRRKELVWLDMATSAIKRLHSEPASPTLSPSAARTRKCLWWSGFVTEQSFHFRRYMEILGSAPAVSAAAQRPRLDPHGAEPLYIQDLDLLAAGVHDGNFAGHWRRMQRASCFVQRKRLCESLARLVLQHSRSRHRRHRTHPTSTSMSLEPGPDQTCSVQQSVRSRSAPHARREPNAYFATVHFVTERFQRNMKDMGDSGWHRSLMEAAEAGDSVLAALRISVHALYHRILLTLCRRGMPIQTPAPTEDNGLSRSGADSETAAARITSCQSLYAERAAISLRQLLLMAKATCSITVRRPGQDRAIITKDGALLYMETTMLRGLVVCADTVASCGGQSVARCLRTDLGRLRSETRSLLQNSLDLSERFWSGTAIAVVIDVENAGLAVENYRATGEEVCTHNDDNDGVPELLADTADVATPRSDMLTSNPRELFRLQDPDSTLEQKLLGSFEDMWNYDMLLDGSMGGHFADGSHDSVIRV</sequence>
<protein>
    <recommendedName>
        <fullName evidence="4">Transcription factor domain-containing protein</fullName>
    </recommendedName>
</protein>
<keyword evidence="3" id="KW-1185">Reference proteome</keyword>
<dbReference type="InParanoid" id="A0A136IK66"/>
<organism evidence="2 3">
    <name type="scientific">Microdochium bolleyi</name>
    <dbReference type="NCBI Taxonomy" id="196109"/>
    <lineage>
        <taxon>Eukaryota</taxon>
        <taxon>Fungi</taxon>
        <taxon>Dikarya</taxon>
        <taxon>Ascomycota</taxon>
        <taxon>Pezizomycotina</taxon>
        <taxon>Sordariomycetes</taxon>
        <taxon>Xylariomycetidae</taxon>
        <taxon>Xylariales</taxon>
        <taxon>Microdochiaceae</taxon>
        <taxon>Microdochium</taxon>
    </lineage>
</organism>
<name>A0A136IK66_9PEZI</name>
<dbReference type="Proteomes" id="UP000070501">
    <property type="component" value="Unassembled WGS sequence"/>
</dbReference>
<proteinExistence type="predicted"/>
<reference evidence="3" key="1">
    <citation type="submission" date="2016-02" db="EMBL/GenBank/DDBJ databases">
        <title>Draft genome sequence of Microdochium bolleyi, a fungal endophyte of beachgrass.</title>
        <authorList>
            <consortium name="DOE Joint Genome Institute"/>
            <person name="David A.S."/>
            <person name="May G."/>
            <person name="Haridas S."/>
            <person name="Lim J."/>
            <person name="Wang M."/>
            <person name="Labutti K."/>
            <person name="Lipzen A."/>
            <person name="Barry K."/>
            <person name="Grigoriev I.V."/>
        </authorList>
    </citation>
    <scope>NUCLEOTIDE SEQUENCE [LARGE SCALE GENOMIC DNA]</scope>
    <source>
        <strain evidence="3">J235TASD1</strain>
    </source>
</reference>
<evidence type="ECO:0000256" key="1">
    <source>
        <dbReference type="SAM" id="MobiDB-lite"/>
    </source>
</evidence>
<dbReference type="EMBL" id="KQ964284">
    <property type="protein sequence ID" value="KXJ85357.1"/>
    <property type="molecule type" value="Genomic_DNA"/>
</dbReference>
<gene>
    <name evidence="2" type="ORF">Micbo1qcDRAFT_180867</name>
</gene>
<evidence type="ECO:0000313" key="2">
    <source>
        <dbReference type="EMBL" id="KXJ85357.1"/>
    </source>
</evidence>
<evidence type="ECO:0000313" key="3">
    <source>
        <dbReference type="Proteomes" id="UP000070501"/>
    </source>
</evidence>
<accession>A0A136IK66</accession>
<feature type="region of interest" description="Disordered" evidence="1">
    <location>
        <begin position="185"/>
        <end position="211"/>
    </location>
</feature>
<dbReference type="OrthoDB" id="5136550at2759"/>
<dbReference type="AlphaFoldDB" id="A0A136IK66"/>